<dbReference type="InterPro" id="IPR049492">
    <property type="entry name" value="BD-FAE-like_dom"/>
</dbReference>
<organism evidence="4 5">
    <name type="scientific">Deinococcus roseus</name>
    <dbReference type="NCBI Taxonomy" id="392414"/>
    <lineage>
        <taxon>Bacteria</taxon>
        <taxon>Thermotogati</taxon>
        <taxon>Deinococcota</taxon>
        <taxon>Deinococci</taxon>
        <taxon>Deinococcales</taxon>
        <taxon>Deinococcaceae</taxon>
        <taxon>Deinococcus</taxon>
    </lineage>
</organism>
<dbReference type="Pfam" id="PF20434">
    <property type="entry name" value="BD-FAE"/>
    <property type="match status" value="1"/>
</dbReference>
<feature type="domain" description="BD-FAE-like" evidence="3">
    <location>
        <begin position="51"/>
        <end position="230"/>
    </location>
</feature>
<name>A0ABQ2D040_9DEIO</name>
<evidence type="ECO:0000256" key="2">
    <source>
        <dbReference type="SAM" id="SignalP"/>
    </source>
</evidence>
<evidence type="ECO:0000313" key="5">
    <source>
        <dbReference type="Proteomes" id="UP000632222"/>
    </source>
</evidence>
<keyword evidence="2" id="KW-0732">Signal</keyword>
<dbReference type="InterPro" id="IPR029058">
    <property type="entry name" value="AB_hydrolase_fold"/>
</dbReference>
<gene>
    <name evidence="4" type="ORF">GCM10008938_10860</name>
</gene>
<sequence length="278" mass="31250">MILFFMVLLCTTAQAQTSSQMLIDFINTFTITRDLTIQRDLPYGENPRQKLDVYLPRHKGSHPVLVFVHGGTWQKYKKEDFKFIGESFARADYVTVVINYRLYPEVQYPAFLQDTAKALRWVRDHVREHSGDPDRIFVMGHSAGGYNAAMTLTDPGFLQAEGLKATDFKGMIGIAGIYDIPPLDGVFPEDASRKEVMPVYRVSGPLPPFLLISAGNDDLVMPENATRLARALQDNGTPVETATIPGLGHTDILATLVRRIAGNFQVREQILEFMEKQQ</sequence>
<evidence type="ECO:0000259" key="3">
    <source>
        <dbReference type="Pfam" id="PF20434"/>
    </source>
</evidence>
<proteinExistence type="predicted"/>
<keyword evidence="5" id="KW-1185">Reference proteome</keyword>
<keyword evidence="1" id="KW-0378">Hydrolase</keyword>
<comment type="caution">
    <text evidence="4">The sequence shown here is derived from an EMBL/GenBank/DDBJ whole genome shotgun (WGS) entry which is preliminary data.</text>
</comment>
<evidence type="ECO:0000313" key="4">
    <source>
        <dbReference type="EMBL" id="GGJ26501.1"/>
    </source>
</evidence>
<protein>
    <recommendedName>
        <fullName evidence="3">BD-FAE-like domain-containing protein</fullName>
    </recommendedName>
</protein>
<dbReference type="InterPro" id="IPR050300">
    <property type="entry name" value="GDXG_lipolytic_enzyme"/>
</dbReference>
<feature type="chain" id="PRO_5045794437" description="BD-FAE-like domain-containing protein" evidence="2">
    <location>
        <begin position="16"/>
        <end position="278"/>
    </location>
</feature>
<dbReference type="RefSeq" id="WP_189001034.1">
    <property type="nucleotide sequence ID" value="NZ_BMOD01000002.1"/>
</dbReference>
<accession>A0ABQ2D040</accession>
<evidence type="ECO:0000256" key="1">
    <source>
        <dbReference type="ARBA" id="ARBA00022801"/>
    </source>
</evidence>
<reference evidence="5" key="1">
    <citation type="journal article" date="2019" name="Int. J. Syst. Evol. Microbiol.">
        <title>The Global Catalogue of Microorganisms (GCM) 10K type strain sequencing project: providing services to taxonomists for standard genome sequencing and annotation.</title>
        <authorList>
            <consortium name="The Broad Institute Genomics Platform"/>
            <consortium name="The Broad Institute Genome Sequencing Center for Infectious Disease"/>
            <person name="Wu L."/>
            <person name="Ma J."/>
        </authorList>
    </citation>
    <scope>NUCLEOTIDE SEQUENCE [LARGE SCALE GENOMIC DNA]</scope>
    <source>
        <strain evidence="5">JCM 14370</strain>
    </source>
</reference>
<dbReference type="Proteomes" id="UP000632222">
    <property type="component" value="Unassembled WGS sequence"/>
</dbReference>
<dbReference type="PANTHER" id="PTHR48081:SF33">
    <property type="entry name" value="KYNURENINE FORMAMIDASE"/>
    <property type="match status" value="1"/>
</dbReference>
<dbReference type="PANTHER" id="PTHR48081">
    <property type="entry name" value="AB HYDROLASE SUPERFAMILY PROTEIN C4A8.06C"/>
    <property type="match status" value="1"/>
</dbReference>
<feature type="signal peptide" evidence="2">
    <location>
        <begin position="1"/>
        <end position="15"/>
    </location>
</feature>
<dbReference type="EMBL" id="BMOD01000002">
    <property type="protein sequence ID" value="GGJ26501.1"/>
    <property type="molecule type" value="Genomic_DNA"/>
</dbReference>
<dbReference type="SUPFAM" id="SSF53474">
    <property type="entry name" value="alpha/beta-Hydrolases"/>
    <property type="match status" value="1"/>
</dbReference>
<dbReference type="Gene3D" id="3.40.50.1820">
    <property type="entry name" value="alpha/beta hydrolase"/>
    <property type="match status" value="1"/>
</dbReference>